<gene>
    <name evidence="1" type="ORF">CNF02_02455</name>
</gene>
<dbReference type="AlphaFoldDB" id="A0A2A5WF65"/>
<name>A0A2A5WF65_9GAMM</name>
<comment type="caution">
    <text evidence="1">The sequence shown here is derived from an EMBL/GenBank/DDBJ whole genome shotgun (WGS) entry which is preliminary data.</text>
</comment>
<reference evidence="1 2" key="1">
    <citation type="submission" date="2017-08" db="EMBL/GenBank/DDBJ databases">
        <title>Fine stratification of microbial communities through a metagenomic profile of the photic zone.</title>
        <authorList>
            <person name="Haro-Moreno J.M."/>
            <person name="Lopez-Perez M."/>
            <person name="De La Torre J."/>
            <person name="Picazo A."/>
            <person name="Camacho A."/>
            <person name="Rodriguez-Valera F."/>
        </authorList>
    </citation>
    <scope>NUCLEOTIDE SEQUENCE [LARGE SCALE GENOMIC DNA]</scope>
    <source>
        <strain evidence="1">MED-G28</strain>
    </source>
</reference>
<dbReference type="EMBL" id="NTJZ01000002">
    <property type="protein sequence ID" value="PDH34904.1"/>
    <property type="molecule type" value="Genomic_DNA"/>
</dbReference>
<proteinExistence type="predicted"/>
<accession>A0A2A5WF65</accession>
<evidence type="ECO:0000313" key="2">
    <source>
        <dbReference type="Proteomes" id="UP000219329"/>
    </source>
</evidence>
<organism evidence="1 2">
    <name type="scientific">OM182 bacterium MED-G28</name>
    <dbReference type="NCBI Taxonomy" id="1986256"/>
    <lineage>
        <taxon>Bacteria</taxon>
        <taxon>Pseudomonadati</taxon>
        <taxon>Pseudomonadota</taxon>
        <taxon>Gammaproteobacteria</taxon>
        <taxon>OMG group</taxon>
        <taxon>OM182 clade</taxon>
    </lineage>
</organism>
<dbReference type="Proteomes" id="UP000219329">
    <property type="component" value="Unassembled WGS sequence"/>
</dbReference>
<sequence>MKKVLKWLGITAFMVGVFLFSMRFTDGPIEIFTGGPFSTGELTEAPSDWSYLTDRDLIEFQTLDPNRSRTVWLAVHEERLFVVSGYMNTAQGRIWKQWPHYLENDDRIILRIDGNLYEQRLERITEGTEIVPVLNELARKYFNGNEGLGSSESVTNGDTWMYEVVSR</sequence>
<evidence type="ECO:0000313" key="1">
    <source>
        <dbReference type="EMBL" id="PDH34904.1"/>
    </source>
</evidence>
<protein>
    <submittedName>
        <fullName evidence="1">Uncharacterized protein</fullName>
    </submittedName>
</protein>